<keyword evidence="3" id="KW-1185">Reference proteome</keyword>
<dbReference type="RefSeq" id="XP_014677823.1">
    <property type="nucleotide sequence ID" value="XM_014822337.1"/>
</dbReference>
<feature type="region of interest" description="Disordered" evidence="2">
    <location>
        <begin position="91"/>
        <end position="123"/>
    </location>
</feature>
<organism evidence="3 4">
    <name type="scientific">Priapulus caudatus</name>
    <name type="common">Priapulid worm</name>
    <dbReference type="NCBI Taxonomy" id="37621"/>
    <lineage>
        <taxon>Eukaryota</taxon>
        <taxon>Metazoa</taxon>
        <taxon>Ecdysozoa</taxon>
        <taxon>Scalidophora</taxon>
        <taxon>Priapulida</taxon>
        <taxon>Priapulimorpha</taxon>
        <taxon>Priapulimorphida</taxon>
        <taxon>Priapulidae</taxon>
        <taxon>Priapulus</taxon>
    </lineage>
</organism>
<dbReference type="PROSITE" id="PS50088">
    <property type="entry name" value="ANK_REPEAT"/>
    <property type="match status" value="1"/>
</dbReference>
<evidence type="ECO:0000313" key="4">
    <source>
        <dbReference type="RefSeq" id="XP_014677823.1"/>
    </source>
</evidence>
<gene>
    <name evidence="4" type="primary">LOC106817650</name>
</gene>
<dbReference type="GeneID" id="106817650"/>
<feature type="compositionally biased region" description="Basic and acidic residues" evidence="2">
    <location>
        <begin position="203"/>
        <end position="215"/>
    </location>
</feature>
<protein>
    <submittedName>
        <fullName evidence="4">Uncharacterized protein LOC106817650</fullName>
    </submittedName>
</protein>
<dbReference type="SUPFAM" id="SSF48403">
    <property type="entry name" value="Ankyrin repeat"/>
    <property type="match status" value="1"/>
</dbReference>
<proteinExistence type="predicted"/>
<dbReference type="Gene3D" id="1.25.40.20">
    <property type="entry name" value="Ankyrin repeat-containing domain"/>
    <property type="match status" value="1"/>
</dbReference>
<feature type="compositionally biased region" description="Basic residues" evidence="2">
    <location>
        <begin position="177"/>
        <end position="187"/>
    </location>
</feature>
<dbReference type="InterPro" id="IPR002110">
    <property type="entry name" value="Ankyrin_rpt"/>
</dbReference>
<feature type="repeat" description="ANK" evidence="1">
    <location>
        <begin position="32"/>
        <end position="64"/>
    </location>
</feature>
<dbReference type="Pfam" id="PF12796">
    <property type="entry name" value="Ank_2"/>
    <property type="match status" value="1"/>
</dbReference>
<accession>A0ABM1F052</accession>
<keyword evidence="1" id="KW-0040">ANK repeat</keyword>
<name>A0ABM1F052_PRICU</name>
<dbReference type="InterPro" id="IPR036770">
    <property type="entry name" value="Ankyrin_rpt-contain_sf"/>
</dbReference>
<dbReference type="PROSITE" id="PS50297">
    <property type="entry name" value="ANK_REP_REGION"/>
    <property type="match status" value="1"/>
</dbReference>
<feature type="compositionally biased region" description="Low complexity" evidence="2">
    <location>
        <begin position="216"/>
        <end position="227"/>
    </location>
</feature>
<dbReference type="Proteomes" id="UP000695022">
    <property type="component" value="Unplaced"/>
</dbReference>
<feature type="region of interest" description="Disordered" evidence="2">
    <location>
        <begin position="143"/>
        <end position="243"/>
    </location>
</feature>
<evidence type="ECO:0000313" key="3">
    <source>
        <dbReference type="Proteomes" id="UP000695022"/>
    </source>
</evidence>
<evidence type="ECO:0000256" key="2">
    <source>
        <dbReference type="SAM" id="MobiDB-lite"/>
    </source>
</evidence>
<evidence type="ECO:0000256" key="1">
    <source>
        <dbReference type="PROSITE-ProRule" id="PRU00023"/>
    </source>
</evidence>
<sequence length="243" mass="27906">MHIAADANEYEVLEEMLRDEEAASVIDITDKHKNSAAHIAAHHGHYESFKFLVEAGARLTKKNVNGFNPRELAYRNEKLAPYMKVYDNAPKIRKKKKKKPGEMTTTDDESLADLTPTDPANTLDDLMTKQAAITERTIVEAVSRSDVRQKSAALPPNWNLRRPDDHTTSDSDTSFQPKKRNPPHPRTLKRDSTAAPISEQELETFRSDIKPEDYYRQQQEQQRQQQQQREKIERTPEAGWISV</sequence>
<reference evidence="4" key="1">
    <citation type="submission" date="2025-08" db="UniProtKB">
        <authorList>
            <consortium name="RefSeq"/>
        </authorList>
    </citation>
    <scope>IDENTIFICATION</scope>
</reference>